<dbReference type="InterPro" id="IPR050227">
    <property type="entry name" value="Rab"/>
</dbReference>
<sequence length="277" mass="31702">MNNYLRDKRDADRTCTNYRNYHHHCPSQEERTPPPLQRDGSVIGKYIQDEKPISRPSVCSQDAQCPQTDSTARPVPGGTQTLQGRNKPNEWELVAQNAAASPNRQAQFSPQPDRGRRSSSRGQTASTETEGSHHFPPDRLFKVVLVGESGVGKSCFIQQLCHKQFSPTIYATIGVDYHVKSLMLENVRIALQLWDTAGQERFRSITKQYFRRADGVLVMYDITNEFTFRAVRNWMIRVKERVEEDVTIFLLGNKTDAIKEKGRNVSSQRCKESRQRV</sequence>
<feature type="compositionally biased region" description="Polar residues" evidence="4">
    <location>
        <begin position="98"/>
        <end position="110"/>
    </location>
</feature>
<dbReference type="PROSITE" id="PS51421">
    <property type="entry name" value="RAS"/>
    <property type="match status" value="1"/>
</dbReference>
<keyword evidence="2" id="KW-0342">GTP-binding</keyword>
<evidence type="ECO:0000256" key="3">
    <source>
        <dbReference type="ARBA" id="ARBA00023288"/>
    </source>
</evidence>
<feature type="compositionally biased region" description="Polar residues" evidence="4">
    <location>
        <begin position="120"/>
        <end position="129"/>
    </location>
</feature>
<dbReference type="InterPro" id="IPR001806">
    <property type="entry name" value="Small_GTPase"/>
</dbReference>
<keyword evidence="1" id="KW-0547">Nucleotide-binding</keyword>
<keyword evidence="3" id="KW-0449">Lipoprotein</keyword>
<dbReference type="CDD" id="cd00154">
    <property type="entry name" value="Rab"/>
    <property type="match status" value="1"/>
</dbReference>
<dbReference type="InterPro" id="IPR005225">
    <property type="entry name" value="Small_GTP-bd"/>
</dbReference>
<dbReference type="SMART" id="SM00173">
    <property type="entry name" value="RAS"/>
    <property type="match status" value="1"/>
</dbReference>
<dbReference type="AlphaFoldDB" id="A0A8C4N5R2"/>
<dbReference type="GO" id="GO:0005525">
    <property type="term" value="F:GTP binding"/>
    <property type="evidence" value="ECO:0007669"/>
    <property type="project" value="UniProtKB-KW"/>
</dbReference>
<reference evidence="5" key="2">
    <citation type="submission" date="2025-09" db="UniProtKB">
        <authorList>
            <consortium name="Ensembl"/>
        </authorList>
    </citation>
    <scope>IDENTIFICATION</scope>
</reference>
<evidence type="ECO:0000256" key="4">
    <source>
        <dbReference type="SAM" id="MobiDB-lite"/>
    </source>
</evidence>
<dbReference type="Gene3D" id="3.40.50.300">
    <property type="entry name" value="P-loop containing nucleotide triphosphate hydrolases"/>
    <property type="match status" value="1"/>
</dbReference>
<dbReference type="SMART" id="SM00175">
    <property type="entry name" value="RAB"/>
    <property type="match status" value="1"/>
</dbReference>
<proteinExistence type="predicted"/>
<reference evidence="5" key="1">
    <citation type="submission" date="2025-08" db="UniProtKB">
        <authorList>
            <consortium name="Ensembl"/>
        </authorList>
    </citation>
    <scope>IDENTIFICATION</scope>
</reference>
<dbReference type="Ensembl" id="ENSEBUT00000002037.1">
    <property type="protein sequence ID" value="ENSEBUP00000001703.1"/>
    <property type="gene ID" value="ENSEBUG00000001416.1"/>
</dbReference>
<dbReference type="Proteomes" id="UP000694388">
    <property type="component" value="Unplaced"/>
</dbReference>
<dbReference type="FunFam" id="3.40.50.300:FF:001129">
    <property type="entry name" value="ras-related protein Rab-44 isoform X2"/>
    <property type="match status" value="1"/>
</dbReference>
<evidence type="ECO:0000256" key="2">
    <source>
        <dbReference type="ARBA" id="ARBA00023134"/>
    </source>
</evidence>
<dbReference type="SMART" id="SM00174">
    <property type="entry name" value="RHO"/>
    <property type="match status" value="1"/>
</dbReference>
<dbReference type="Pfam" id="PF00071">
    <property type="entry name" value="Ras"/>
    <property type="match status" value="1"/>
</dbReference>
<dbReference type="PROSITE" id="PS51419">
    <property type="entry name" value="RAB"/>
    <property type="match status" value="1"/>
</dbReference>
<protein>
    <submittedName>
        <fullName evidence="5">Uncharacterized protein</fullName>
    </submittedName>
</protein>
<dbReference type="PANTHER" id="PTHR47977">
    <property type="entry name" value="RAS-RELATED PROTEIN RAB"/>
    <property type="match status" value="1"/>
</dbReference>
<name>A0A8C4N5R2_EPTBU</name>
<accession>A0A8C4N5R2</accession>
<evidence type="ECO:0000313" key="5">
    <source>
        <dbReference type="Ensembl" id="ENSEBUP00000001703.1"/>
    </source>
</evidence>
<dbReference type="SUPFAM" id="SSF52540">
    <property type="entry name" value="P-loop containing nucleoside triphosphate hydrolases"/>
    <property type="match status" value="1"/>
</dbReference>
<organism evidence="5 6">
    <name type="scientific">Eptatretus burgeri</name>
    <name type="common">Inshore hagfish</name>
    <dbReference type="NCBI Taxonomy" id="7764"/>
    <lineage>
        <taxon>Eukaryota</taxon>
        <taxon>Metazoa</taxon>
        <taxon>Chordata</taxon>
        <taxon>Craniata</taxon>
        <taxon>Vertebrata</taxon>
        <taxon>Cyclostomata</taxon>
        <taxon>Myxini</taxon>
        <taxon>Myxiniformes</taxon>
        <taxon>Myxinidae</taxon>
        <taxon>Eptatretinae</taxon>
        <taxon>Eptatretus</taxon>
    </lineage>
</organism>
<feature type="compositionally biased region" description="Polar residues" evidence="4">
    <location>
        <begin position="57"/>
        <end position="71"/>
    </location>
</feature>
<dbReference type="NCBIfam" id="TIGR00231">
    <property type="entry name" value="small_GTP"/>
    <property type="match status" value="1"/>
</dbReference>
<feature type="region of interest" description="Disordered" evidence="4">
    <location>
        <begin position="49"/>
        <end position="135"/>
    </location>
</feature>
<dbReference type="PRINTS" id="PR00449">
    <property type="entry name" value="RASTRNSFRMNG"/>
</dbReference>
<evidence type="ECO:0000256" key="1">
    <source>
        <dbReference type="ARBA" id="ARBA00022741"/>
    </source>
</evidence>
<dbReference type="GO" id="GO:0003924">
    <property type="term" value="F:GTPase activity"/>
    <property type="evidence" value="ECO:0007669"/>
    <property type="project" value="InterPro"/>
</dbReference>
<evidence type="ECO:0000313" key="6">
    <source>
        <dbReference type="Proteomes" id="UP000694388"/>
    </source>
</evidence>
<dbReference type="InterPro" id="IPR027417">
    <property type="entry name" value="P-loop_NTPase"/>
</dbReference>
<dbReference type="GeneTree" id="ENSGT00940000165330"/>
<keyword evidence="6" id="KW-1185">Reference proteome</keyword>